<sequence>MRTIAFYSPKGGVGKTAASVNTAYLASQSRCKTLLWDLDPQGAASFYLSGAEVVKGKKLSKLMEGKAPIAKFIHEEVYPGLDFIPAHSSFRNFDIKLEQEEGSNTLRQMLAPLSEDTGLVVLDCPPTLSRLTEQVLEVADRVYVPVVPTWLSLNSWNQLWDFMKDKKLGTKKLRPFFSMVDRRKNLHKEIMDRRDELLKNAIEAAIPYASVVERMGEEGMPLEVLAPRSPAAAMYRQMWKEVGQDLGIARS</sequence>
<dbReference type="InterPro" id="IPR025669">
    <property type="entry name" value="AAA_dom"/>
</dbReference>
<keyword evidence="3" id="KW-1185">Reference proteome</keyword>
<feature type="domain" description="AAA" evidence="1">
    <location>
        <begin position="1"/>
        <end position="165"/>
    </location>
</feature>
<dbReference type="Pfam" id="PF13614">
    <property type="entry name" value="AAA_31"/>
    <property type="match status" value="1"/>
</dbReference>
<gene>
    <name evidence="2" type="ORF">FWJ25_01545</name>
</gene>
<dbReference type="AlphaFoldDB" id="A0A5B0VNV0"/>
<dbReference type="EMBL" id="VTUU01000001">
    <property type="protein sequence ID" value="KAA1175845.1"/>
    <property type="molecule type" value="Genomic_DNA"/>
</dbReference>
<proteinExistence type="predicted"/>
<comment type="caution">
    <text evidence="2">The sequence shown here is derived from an EMBL/GenBank/DDBJ whole genome shotgun (WGS) entry which is preliminary data.</text>
</comment>
<dbReference type="RefSeq" id="WP_149598484.1">
    <property type="nucleotide sequence ID" value="NZ_VTUU01000001.1"/>
</dbReference>
<accession>A0A5B0VNV0</accession>
<protein>
    <submittedName>
        <fullName evidence="2">ParA family protein</fullName>
    </submittedName>
</protein>
<evidence type="ECO:0000313" key="3">
    <source>
        <dbReference type="Proteomes" id="UP000323161"/>
    </source>
</evidence>
<organism evidence="2 3">
    <name type="scientific">Marinobacter salinexigens</name>
    <dbReference type="NCBI Taxonomy" id="2919747"/>
    <lineage>
        <taxon>Bacteria</taxon>
        <taxon>Pseudomonadati</taxon>
        <taxon>Pseudomonadota</taxon>
        <taxon>Gammaproteobacteria</taxon>
        <taxon>Pseudomonadales</taxon>
        <taxon>Marinobacteraceae</taxon>
        <taxon>Marinobacter</taxon>
    </lineage>
</organism>
<reference evidence="2 3" key="1">
    <citation type="submission" date="2019-08" db="EMBL/GenBank/DDBJ databases">
        <title>Marinobacter ZYF650 sp. nov., a marine bacterium isolated from seawater of the Mariana trench.</title>
        <authorList>
            <person name="Ahmad W."/>
        </authorList>
    </citation>
    <scope>NUCLEOTIDE SEQUENCE [LARGE SCALE GENOMIC DNA]</scope>
    <source>
        <strain evidence="2 3">ZYF650</strain>
    </source>
</reference>
<dbReference type="CDD" id="cd02042">
    <property type="entry name" value="ParAB_family"/>
    <property type="match status" value="1"/>
</dbReference>
<dbReference type="Gene3D" id="3.40.50.300">
    <property type="entry name" value="P-loop containing nucleotide triphosphate hydrolases"/>
    <property type="match status" value="1"/>
</dbReference>
<dbReference type="Proteomes" id="UP000323161">
    <property type="component" value="Unassembled WGS sequence"/>
</dbReference>
<evidence type="ECO:0000313" key="2">
    <source>
        <dbReference type="EMBL" id="KAA1175845.1"/>
    </source>
</evidence>
<dbReference type="SUPFAM" id="SSF52540">
    <property type="entry name" value="P-loop containing nucleoside triphosphate hydrolases"/>
    <property type="match status" value="1"/>
</dbReference>
<evidence type="ECO:0000259" key="1">
    <source>
        <dbReference type="Pfam" id="PF13614"/>
    </source>
</evidence>
<dbReference type="PANTHER" id="PTHR13696">
    <property type="entry name" value="P-LOOP CONTAINING NUCLEOSIDE TRIPHOSPHATE HYDROLASE"/>
    <property type="match status" value="1"/>
</dbReference>
<dbReference type="InterPro" id="IPR050678">
    <property type="entry name" value="DNA_Partitioning_ATPase"/>
</dbReference>
<dbReference type="InterPro" id="IPR027417">
    <property type="entry name" value="P-loop_NTPase"/>
</dbReference>
<name>A0A5B0VNV0_9GAMM</name>
<dbReference type="PANTHER" id="PTHR13696:SF99">
    <property type="entry name" value="COBYRINIC ACID AC-DIAMIDE SYNTHASE"/>
    <property type="match status" value="1"/>
</dbReference>